<keyword evidence="3" id="KW-1185">Reference proteome</keyword>
<organism evidence="2 3">
    <name type="scientific">Alternaria panax</name>
    <dbReference type="NCBI Taxonomy" id="48097"/>
    <lineage>
        <taxon>Eukaryota</taxon>
        <taxon>Fungi</taxon>
        <taxon>Dikarya</taxon>
        <taxon>Ascomycota</taxon>
        <taxon>Pezizomycotina</taxon>
        <taxon>Dothideomycetes</taxon>
        <taxon>Pleosporomycetidae</taxon>
        <taxon>Pleosporales</taxon>
        <taxon>Pleosporineae</taxon>
        <taxon>Pleosporaceae</taxon>
        <taxon>Alternaria</taxon>
        <taxon>Alternaria sect. Panax</taxon>
    </lineage>
</organism>
<dbReference type="EMBL" id="JAANER010000001">
    <property type="protein sequence ID" value="KAG9195463.1"/>
    <property type="molecule type" value="Genomic_DNA"/>
</dbReference>
<feature type="compositionally biased region" description="Basic and acidic residues" evidence="1">
    <location>
        <begin position="1"/>
        <end position="10"/>
    </location>
</feature>
<feature type="compositionally biased region" description="Low complexity" evidence="1">
    <location>
        <begin position="43"/>
        <end position="59"/>
    </location>
</feature>
<feature type="region of interest" description="Disordered" evidence="1">
    <location>
        <begin position="1"/>
        <end position="23"/>
    </location>
</feature>
<proteinExistence type="predicted"/>
<comment type="caution">
    <text evidence="2">The sequence shown here is derived from an EMBL/GenBank/DDBJ whole genome shotgun (WGS) entry which is preliminary data.</text>
</comment>
<protein>
    <submittedName>
        <fullName evidence="2">Uncharacterized protein</fullName>
    </submittedName>
</protein>
<dbReference type="Proteomes" id="UP001199106">
    <property type="component" value="Unassembled WGS sequence"/>
</dbReference>
<sequence length="131" mass="14612">MSTSHTRVEPFDGNYDDPSLPSGERTAFCGLKVAYFEPHDSNGASTSTGSEETSPPESAMHQRLSGRILQHIRKAASKDDIANDSKIKTVVLYDKALAGEDGIDEDDTVEQNYHEREFKYEGDDVWMHFLA</sequence>
<dbReference type="AlphaFoldDB" id="A0AAD4IJB6"/>
<evidence type="ECO:0000313" key="3">
    <source>
        <dbReference type="Proteomes" id="UP001199106"/>
    </source>
</evidence>
<gene>
    <name evidence="2" type="ORF">G6011_00584</name>
</gene>
<evidence type="ECO:0000256" key="1">
    <source>
        <dbReference type="SAM" id="MobiDB-lite"/>
    </source>
</evidence>
<evidence type="ECO:0000313" key="2">
    <source>
        <dbReference type="EMBL" id="KAG9195463.1"/>
    </source>
</evidence>
<feature type="region of interest" description="Disordered" evidence="1">
    <location>
        <begin position="39"/>
        <end position="63"/>
    </location>
</feature>
<reference evidence="2" key="1">
    <citation type="submission" date="2021-07" db="EMBL/GenBank/DDBJ databases">
        <title>Genome Resource of American Ginseng Black Spot Pathogen Alternaria panax.</title>
        <authorList>
            <person name="Qiu C."/>
            <person name="Wang W."/>
            <person name="Liu Z."/>
        </authorList>
    </citation>
    <scope>NUCLEOTIDE SEQUENCE</scope>
    <source>
        <strain evidence="2">BNCC115425</strain>
    </source>
</reference>
<accession>A0AAD4IJB6</accession>
<name>A0AAD4IJB6_9PLEO</name>